<feature type="compositionally biased region" description="Low complexity" evidence="5">
    <location>
        <begin position="1937"/>
        <end position="1996"/>
    </location>
</feature>
<dbReference type="SUPFAM" id="SSF100895">
    <property type="entry name" value="Kazal-type serine protease inhibitors"/>
    <property type="match status" value="2"/>
</dbReference>
<dbReference type="EMBL" id="AGQS02005020">
    <property type="protein sequence ID" value="KYF42194.1"/>
    <property type="molecule type" value="Genomic_DNA"/>
</dbReference>
<feature type="region of interest" description="Disordered" evidence="5">
    <location>
        <begin position="282"/>
        <end position="314"/>
    </location>
</feature>
<feature type="region of interest" description="Disordered" evidence="5">
    <location>
        <begin position="1621"/>
        <end position="1662"/>
    </location>
</feature>
<sequence>MKPLFAGWTSLPKLLCSSVRDIAIEKRAENGRKESGQTEGMQDEKETEEDGDDGRGTDKEDWINQREQAVEAKVTRNVASTSTENMRRKEGRDTERRPIHSLESNNVSGLSRKRRKVSYLSTQTPHRVRRKEVPGQPPGWGKHTACEREVGGWSSTGAEEFAFQQRRILFFEPVSPRGETKGLSLCPQLKSFSPSYLPRSCSPSCFRLRIPSCSSIARSAPGSSAASASCYPLSCCSAEAAHSSPSPSDSCFLLLSHFGSAAWGLAPGCLLPPRFSAPTQWRDSWQKRPLRRRTDLQRTPLSTEGRGTERREKTPHVFSVGHVSTLLCTSVSRRPSSPARKAVETSRRCRRSEFSRRCRIYARGPPDLLPASDSLSQRHCISRIGIYVAWDCSVSSLRLPSWYSPFSTASRGSEVSGSGCSHGSVFNCPALRSGAATTSGDTRSLACSPCRRDENPEASRVHAFSGCRMRQKSQNCEDVQESSSSHSSGSLFSSSQICRRPYDSRPKSFRLLRQKMSIFAFVRARRFLSLGFLLFCRTVFLTPTSSPSLPFFPVSAQGVYPPESGGFPSLSPLQQLQILQQQRALPLGSFGVSPSMHPGGTQQPQLQVPSLPSYPNSPNVSSFPYSLPPRYAGGGMMPYSPHSSPPVYNHPASGPPETASSQVYVQQVTSSPSRAPQYSPPPELSSQSQGGYSQLRNPPSQLSSNGFLPSSVSSAQPDGSSVPRGSASGDSRGTMRLSGVSENADTLSTLSPQEQQELLRLLGGGRGEVSGGSFGILEGSGFAQTPSPISSPGVYVHPSRPPPSADPPMYNHSHQQTGPSQFEYGQAGWGLSRGGPPQNTQQAYEMLQRNYLQAAETSAPDISRLPASSPLPALHQQLLRSPSFASPTHSPPSASPPPAASAFSPPFPPSSSHPSAASFSPSSPFPASSSGHAPAYQSAPPTQRPAGGPAFSGQSAGEAPPLASPQRSFSLPPAFSSVLRVLLDDLARGRTDTVEEVAGILLQHLPEQQRHQVFAILTKALAAAKAKSDAPRSSSQLAETLSGFSSVSTLQEAGQGVAGRDRPGEGAPFSYSAPRPYPAFPPPASNAAYNSSSWPYGFSSLSMKCVHLCTPETEKETRDGPYLGQVLCGSDGLVYPTVCDYERARCMHPQLEVISLSKDGRDCPPPPPPFLPPPPSLRSPSSSSPSSSSPPFSQDSLRQCLSLPVCQVQESSSSASATRAFSFSPETLLQADQHWEPQCASDGNTYANPCVFAVEACVRRVTGQDPLFKIHEGVCGQQLSPTSSTASSAPSSSSFSSFSSLSPSWSSSSASAVSPLSSSSSLADKKAGSLVERRENDEASGDGRERPEDASDEARLEGYEGRERPGESGNEGRGKRPEQTKDSASRGENKEKQARRSNDNTDSLPEEDPNSAFSSTASLFAASAHAASLDEESETLGGDSKKKDVHKAATEPSEGGASRMQSGRLIPIREKPSLSGSQSDKKTFPFVLHNKASASDRKNHVGVQTPSSTSAAPPSLPSSSTTTTSAPSSHSPSSLPDSPPSTNFSAPFSPSSPPSRSAMSSVSTVEAEAVLSSQRGRHPTEATEEKRGELREAKQETTQRESVGEALVGRVSALLRGESLPGQGAAREAAVEEATRLAAVRGKEGGDWEQGDEPTQREDEQAEKKIVKLRNEMHTDAQKASMQQLMQKREAVQNLQNMQNLQLELQQQQPPSQFDAKSFLTSLHGVTSVQELMEERTRQKLEELQRADSQREQTKNRADTVKGHYSPVLAFVEGPHGFAPPPQQDAEGSRPLPTSDRVSSSPFVVFQNPGGAGVYEQTPGGAAGGLGGSQRSGHTAPQLEGQNVSPYSLSQLSPISSSFVPSLSYPTSALPQLYPPSSPNPASRHGVSSDGPPVAPSSLYSLSVSRPGDPSPGPLSPSSSSSPSLPPNALYLHSETSRSNFSSSSSVPAPASPSSSPSLSIYSPVSASPASPSSSSASSSRSVSSSSSQSSLPSPSQCNFLCPPGGPVVCGTDGQTYENECEVRVYACLQRTATLKVKHRGACKKQSGQLEEETKRGKENTEKKDDARRGVDGQDSHGGRLRDGGKDGWSKDTPKAKTYTPKPSRDTPEVGRDTPRSPVSWRSSSTQAQPSKSVFLDGTSRAEDLVAEDTSLGMQTGRVERGGTVPSLASSASPSRNGGLQERLRDATSSQNEEGASLLEPRDARPRGAGTSRERKEGDSDARRGVGCGRARREKRGG</sequence>
<evidence type="ECO:0000313" key="8">
    <source>
        <dbReference type="Proteomes" id="UP000074247"/>
    </source>
</evidence>
<feature type="compositionally biased region" description="Pro residues" evidence="5">
    <location>
        <begin position="889"/>
        <end position="911"/>
    </location>
</feature>
<feature type="compositionally biased region" description="Polar residues" evidence="5">
    <location>
        <begin position="2167"/>
        <end position="2178"/>
    </location>
</feature>
<feature type="compositionally biased region" description="Polar residues" evidence="5">
    <location>
        <begin position="695"/>
        <end position="719"/>
    </location>
</feature>
<dbReference type="Pfam" id="PF07648">
    <property type="entry name" value="Kazal_2"/>
    <property type="match status" value="2"/>
</dbReference>
<dbReference type="PANTHER" id="PTHR21312:SF28">
    <property type="entry name" value="OVOINHIBITOR-RELATED"/>
    <property type="match status" value="1"/>
</dbReference>
<feature type="region of interest" description="Disordered" evidence="5">
    <location>
        <begin position="1868"/>
        <end position="1996"/>
    </location>
</feature>
<comment type="caution">
    <text evidence="7">The sequence shown here is derived from an EMBL/GenBank/DDBJ whole genome shotgun (WGS) entry which is preliminary data.</text>
</comment>
<feature type="region of interest" description="Disordered" evidence="5">
    <location>
        <begin position="2038"/>
        <end position="2238"/>
    </location>
</feature>
<feature type="region of interest" description="Disordered" evidence="5">
    <location>
        <begin position="1737"/>
        <end position="1851"/>
    </location>
</feature>
<evidence type="ECO:0000256" key="2">
    <source>
        <dbReference type="ARBA" id="ARBA00022525"/>
    </source>
</evidence>
<dbReference type="PANTHER" id="PTHR21312">
    <property type="entry name" value="SERINE PROTEASE INHIBITOR"/>
    <property type="match status" value="1"/>
</dbReference>
<organism evidence="7 8">
    <name type="scientific">Toxoplasma gondii ARI</name>
    <dbReference type="NCBI Taxonomy" id="1074872"/>
    <lineage>
        <taxon>Eukaryota</taxon>
        <taxon>Sar</taxon>
        <taxon>Alveolata</taxon>
        <taxon>Apicomplexa</taxon>
        <taxon>Conoidasida</taxon>
        <taxon>Coccidia</taxon>
        <taxon>Eucoccidiorida</taxon>
        <taxon>Eimeriorina</taxon>
        <taxon>Sarcocystidae</taxon>
        <taxon>Toxoplasma</taxon>
    </lineage>
</organism>
<protein>
    <submittedName>
        <fullName evidence="7">Kazal-type serine protease inhibitor domain-containing protein</fullName>
    </submittedName>
</protein>
<reference evidence="7 8" key="1">
    <citation type="journal article" date="2016" name="Nat. Commun.">
        <title>Local admixture of amplified and diversified secreted pathogenesis determinants shapes mosaic Toxoplasma gondii genomes.</title>
        <authorList>
            <person name="Lorenzi H."/>
            <person name="Khan A."/>
            <person name="Behnke M.S."/>
            <person name="Namasivayam S."/>
            <person name="Swapna L.S."/>
            <person name="Hadjithomas M."/>
            <person name="Karamycheva S."/>
            <person name="Pinney D."/>
            <person name="Brunk B.P."/>
            <person name="Ajioka J.W."/>
            <person name="Ajzenberg D."/>
            <person name="Boothroyd J.C."/>
            <person name="Boyle J.P."/>
            <person name="Darde M.L."/>
            <person name="Diaz-Miranda M.A."/>
            <person name="Dubey J.P."/>
            <person name="Fritz H.M."/>
            <person name="Gennari S.M."/>
            <person name="Gregory B.D."/>
            <person name="Kim K."/>
            <person name="Saeij J.P."/>
            <person name="Su C."/>
            <person name="White M.W."/>
            <person name="Zhu X.Q."/>
            <person name="Howe D.K."/>
            <person name="Rosenthal B.M."/>
            <person name="Grigg M.E."/>
            <person name="Parkinson J."/>
            <person name="Liu L."/>
            <person name="Kissinger J.C."/>
            <person name="Roos D.S."/>
            <person name="Sibley L.D."/>
        </authorList>
    </citation>
    <scope>NUCLEOTIDE SEQUENCE [LARGE SCALE GENOMIC DNA]</scope>
    <source>
        <strain evidence="7 8">ARI</strain>
    </source>
</reference>
<feature type="domain" description="Kazal-like" evidence="6">
    <location>
        <begin position="1232"/>
        <end position="1277"/>
    </location>
</feature>
<comment type="subcellular location">
    <subcellularLocation>
        <location evidence="1">Secreted</location>
    </subcellularLocation>
</comment>
<dbReference type="SMART" id="SM00280">
    <property type="entry name" value="KAZAL"/>
    <property type="match status" value="3"/>
</dbReference>
<feature type="region of interest" description="Disordered" evidence="5">
    <location>
        <begin position="1157"/>
        <end position="1196"/>
    </location>
</feature>
<feature type="compositionally biased region" description="Low complexity" evidence="5">
    <location>
        <begin position="1178"/>
        <end position="1193"/>
    </location>
</feature>
<feature type="compositionally biased region" description="Low complexity" evidence="5">
    <location>
        <begin position="660"/>
        <end position="673"/>
    </location>
</feature>
<gene>
    <name evidence="7" type="ORF">TGARI_224080</name>
</gene>
<feature type="compositionally biased region" description="Basic and acidic residues" evidence="5">
    <location>
        <begin position="26"/>
        <end position="36"/>
    </location>
</feature>
<feature type="compositionally biased region" description="Basic and acidic residues" evidence="5">
    <location>
        <begin position="1578"/>
        <end position="1603"/>
    </location>
</feature>
<feature type="compositionally biased region" description="Low complexity" evidence="5">
    <location>
        <begin position="1411"/>
        <end position="1427"/>
    </location>
</feature>
<dbReference type="Proteomes" id="UP000074247">
    <property type="component" value="Unassembled WGS sequence"/>
</dbReference>
<feature type="compositionally biased region" description="Low complexity" evidence="5">
    <location>
        <begin position="685"/>
        <end position="694"/>
    </location>
</feature>
<evidence type="ECO:0000256" key="4">
    <source>
        <dbReference type="ARBA" id="ARBA00023157"/>
    </source>
</evidence>
<name>A0A139XTU4_TOXGO</name>
<keyword evidence="4" id="KW-1015">Disulfide bond</keyword>
<keyword evidence="3" id="KW-0646">Protease inhibitor</keyword>
<feature type="compositionally biased region" description="Basic and acidic residues" evidence="5">
    <location>
        <begin position="85"/>
        <end position="100"/>
    </location>
</feature>
<feature type="domain" description="Kazal-like" evidence="6">
    <location>
        <begin position="1992"/>
        <end position="2045"/>
    </location>
</feature>
<feature type="region of interest" description="Disordered" evidence="5">
    <location>
        <begin position="1278"/>
        <end position="1606"/>
    </location>
</feature>
<feature type="compositionally biased region" description="Polar residues" evidence="5">
    <location>
        <begin position="740"/>
        <end position="751"/>
    </location>
</feature>
<feature type="compositionally biased region" description="Basic and acidic residues" evidence="5">
    <location>
        <begin position="53"/>
        <end position="74"/>
    </location>
</feature>
<feature type="compositionally biased region" description="Basic and acidic residues" evidence="5">
    <location>
        <begin position="1323"/>
        <end position="1399"/>
    </location>
</feature>
<evidence type="ECO:0000256" key="1">
    <source>
        <dbReference type="ARBA" id="ARBA00004613"/>
    </source>
</evidence>
<feature type="compositionally biased region" description="Polar residues" evidence="5">
    <location>
        <begin position="2120"/>
        <end position="2132"/>
    </location>
</feature>
<feature type="region of interest" description="Disordered" evidence="5">
    <location>
        <begin position="26"/>
        <end position="144"/>
    </location>
</feature>
<feature type="compositionally biased region" description="Basic and acidic residues" evidence="5">
    <location>
        <begin position="2052"/>
        <end position="2095"/>
    </location>
</feature>
<feature type="compositionally biased region" description="Basic and acidic residues" evidence="5">
    <location>
        <begin position="1439"/>
        <end position="1449"/>
    </location>
</feature>
<evidence type="ECO:0000259" key="6">
    <source>
        <dbReference type="PROSITE" id="PS51465"/>
    </source>
</evidence>
<accession>A0A139XTU4</accession>
<evidence type="ECO:0000256" key="3">
    <source>
        <dbReference type="ARBA" id="ARBA00022690"/>
    </source>
</evidence>
<feature type="compositionally biased region" description="Basic and acidic residues" evidence="5">
    <location>
        <begin position="2103"/>
        <end position="2115"/>
    </location>
</feature>
<feature type="region of interest" description="Disordered" evidence="5">
    <location>
        <begin position="636"/>
        <end position="751"/>
    </location>
</feature>
<dbReference type="Gene3D" id="3.30.60.30">
    <property type="match status" value="2"/>
</dbReference>
<dbReference type="Pfam" id="PF00050">
    <property type="entry name" value="Kazal_1"/>
    <property type="match status" value="1"/>
</dbReference>
<dbReference type="InterPro" id="IPR002350">
    <property type="entry name" value="Kazal_dom"/>
</dbReference>
<dbReference type="CDD" id="cd00104">
    <property type="entry name" value="KAZAL_FS"/>
    <property type="match status" value="2"/>
</dbReference>
<feature type="compositionally biased region" description="Low complexity" evidence="5">
    <location>
        <begin position="1279"/>
        <end position="1322"/>
    </location>
</feature>
<evidence type="ECO:0000313" key="7">
    <source>
        <dbReference type="EMBL" id="KYF42194.1"/>
    </source>
</evidence>
<feature type="compositionally biased region" description="Low complexity" evidence="5">
    <location>
        <begin position="602"/>
        <end position="614"/>
    </location>
</feature>
<feature type="compositionally biased region" description="Low complexity" evidence="5">
    <location>
        <begin position="912"/>
        <end position="935"/>
    </location>
</feature>
<proteinExistence type="predicted"/>
<feature type="compositionally biased region" description="Basic and acidic residues" evidence="5">
    <location>
        <begin position="1737"/>
        <end position="1762"/>
    </location>
</feature>
<feature type="compositionally biased region" description="Basic and acidic residues" evidence="5">
    <location>
        <begin position="2200"/>
        <end position="2224"/>
    </location>
</feature>
<feature type="compositionally biased region" description="Gly residues" evidence="5">
    <location>
        <begin position="1821"/>
        <end position="1830"/>
    </location>
</feature>
<feature type="compositionally biased region" description="Pro residues" evidence="5">
    <location>
        <begin position="1163"/>
        <end position="1177"/>
    </location>
</feature>
<keyword evidence="2" id="KW-0964">Secreted</keyword>
<dbReference type="PROSITE" id="PS51465">
    <property type="entry name" value="KAZAL_2"/>
    <property type="match status" value="2"/>
</dbReference>
<dbReference type="VEuPathDB" id="ToxoDB:TGARI_224080"/>
<dbReference type="InterPro" id="IPR036058">
    <property type="entry name" value="Kazal_dom_sf"/>
</dbReference>
<dbReference type="OrthoDB" id="126772at2759"/>
<dbReference type="GO" id="GO:0005576">
    <property type="term" value="C:extracellular region"/>
    <property type="evidence" value="ECO:0007669"/>
    <property type="project" value="UniProtKB-SubCell"/>
</dbReference>
<feature type="region of interest" description="Disordered" evidence="5">
    <location>
        <begin position="589"/>
        <end position="615"/>
    </location>
</feature>
<feature type="compositionally biased region" description="Low complexity" evidence="5">
    <location>
        <begin position="1505"/>
        <end position="1565"/>
    </location>
</feature>
<feature type="region of interest" description="Disordered" evidence="5">
    <location>
        <begin position="882"/>
        <end position="968"/>
    </location>
</feature>
<feature type="compositionally biased region" description="Basic and acidic residues" evidence="5">
    <location>
        <begin position="1629"/>
        <end position="1646"/>
    </location>
</feature>
<dbReference type="GO" id="GO:0030414">
    <property type="term" value="F:peptidase inhibitor activity"/>
    <property type="evidence" value="ECO:0007669"/>
    <property type="project" value="UniProtKB-KW"/>
</dbReference>
<feature type="compositionally biased region" description="Polar residues" evidence="5">
    <location>
        <begin position="1831"/>
        <end position="1844"/>
    </location>
</feature>
<evidence type="ECO:0000256" key="5">
    <source>
        <dbReference type="SAM" id="MobiDB-lite"/>
    </source>
</evidence>